<protein>
    <submittedName>
        <fullName evidence="1">Uncharacterized protein</fullName>
    </submittedName>
</protein>
<dbReference type="Proteomes" id="UP000193409">
    <property type="component" value="Unassembled WGS sequence"/>
</dbReference>
<reference evidence="1 2" key="1">
    <citation type="submission" date="2017-03" db="EMBL/GenBank/DDBJ databases">
        <authorList>
            <person name="Afonso C.L."/>
            <person name="Miller P.J."/>
            <person name="Scott M.A."/>
            <person name="Spackman E."/>
            <person name="Goraichik I."/>
            <person name="Dimitrov K.M."/>
            <person name="Suarez D.L."/>
            <person name="Swayne D.E."/>
        </authorList>
    </citation>
    <scope>NUCLEOTIDE SEQUENCE [LARGE SCALE GENOMIC DNA]</scope>
    <source>
        <strain evidence="1 2">CECT 7680</strain>
    </source>
</reference>
<sequence>MGMVNRVAAALGLSSPARDERAFTPDFAARMQVLNKDPYLLVADEQLRIISVFDDLKFDRADMDMLSGPMRRRALQKLAPLGFRQVSGTVLENRADNIRAIMPKFRALGESPFDATRYTERRPQDWFILTPTQAACMFIDTYPHMDAVERIKALVVKQPINLYRIMDYLERKPAHEGFRPAIGHLKYVQRTAVEAEPLRSRRALR</sequence>
<keyword evidence="2" id="KW-1185">Reference proteome</keyword>
<proteinExistence type="predicted"/>
<dbReference type="OrthoDB" id="7705018at2"/>
<organism evidence="1 2">
    <name type="scientific">Pseudoruegeria aquimaris</name>
    <dbReference type="NCBI Taxonomy" id="393663"/>
    <lineage>
        <taxon>Bacteria</taxon>
        <taxon>Pseudomonadati</taxon>
        <taxon>Pseudomonadota</taxon>
        <taxon>Alphaproteobacteria</taxon>
        <taxon>Rhodobacterales</taxon>
        <taxon>Roseobacteraceae</taxon>
        <taxon>Pseudoruegeria</taxon>
    </lineage>
</organism>
<name>A0A1Y5SRI7_9RHOB</name>
<dbReference type="AlphaFoldDB" id="A0A1Y5SRI7"/>
<evidence type="ECO:0000313" key="1">
    <source>
        <dbReference type="EMBL" id="SLN43625.1"/>
    </source>
</evidence>
<accession>A0A1Y5SRI7</accession>
<dbReference type="RefSeq" id="WP_139838620.1">
    <property type="nucleotide sequence ID" value="NZ_FWFQ01000014.1"/>
</dbReference>
<gene>
    <name evidence="1" type="ORF">PSA7680_02201</name>
</gene>
<evidence type="ECO:0000313" key="2">
    <source>
        <dbReference type="Proteomes" id="UP000193409"/>
    </source>
</evidence>
<dbReference type="EMBL" id="FWFQ01000014">
    <property type="protein sequence ID" value="SLN43625.1"/>
    <property type="molecule type" value="Genomic_DNA"/>
</dbReference>